<dbReference type="PRINTS" id="PR00455">
    <property type="entry name" value="HTHTETR"/>
</dbReference>
<evidence type="ECO:0000256" key="2">
    <source>
        <dbReference type="PROSITE-ProRule" id="PRU00335"/>
    </source>
</evidence>
<dbReference type="GeneID" id="69802575"/>
<dbReference type="GO" id="GO:0003677">
    <property type="term" value="F:DNA binding"/>
    <property type="evidence" value="ECO:0007669"/>
    <property type="project" value="UniProtKB-UniRule"/>
</dbReference>
<proteinExistence type="predicted"/>
<dbReference type="SUPFAM" id="SSF46689">
    <property type="entry name" value="Homeodomain-like"/>
    <property type="match status" value="1"/>
</dbReference>
<dbReference type="RefSeq" id="WP_057909702.1">
    <property type="nucleotide sequence ID" value="NZ_AZGK01000016.1"/>
</dbReference>
<keyword evidence="1 2" id="KW-0238">DNA-binding</keyword>
<dbReference type="AlphaFoldDB" id="A0A0R1Z390"/>
<evidence type="ECO:0000259" key="3">
    <source>
        <dbReference type="PROSITE" id="PS50977"/>
    </source>
</evidence>
<dbReference type="EMBL" id="AZGK01000016">
    <property type="protein sequence ID" value="KRM45475.1"/>
    <property type="molecule type" value="Genomic_DNA"/>
</dbReference>
<feature type="domain" description="HTH tetR-type" evidence="3">
    <location>
        <begin position="19"/>
        <end position="79"/>
    </location>
</feature>
<dbReference type="PANTHER" id="PTHR43479">
    <property type="entry name" value="ACREF/ENVCD OPERON REPRESSOR-RELATED"/>
    <property type="match status" value="1"/>
</dbReference>
<dbReference type="PROSITE" id="PS50977">
    <property type="entry name" value="HTH_TETR_2"/>
    <property type="match status" value="1"/>
</dbReference>
<dbReference type="PANTHER" id="PTHR43479:SF11">
    <property type="entry name" value="ACREF_ENVCD OPERON REPRESSOR-RELATED"/>
    <property type="match status" value="1"/>
</dbReference>
<evidence type="ECO:0000313" key="5">
    <source>
        <dbReference type="Proteomes" id="UP000051957"/>
    </source>
</evidence>
<dbReference type="Proteomes" id="UP000051957">
    <property type="component" value="Unassembled WGS sequence"/>
</dbReference>
<dbReference type="Gene3D" id="1.10.357.10">
    <property type="entry name" value="Tetracycline Repressor, domain 2"/>
    <property type="match status" value="1"/>
</dbReference>
<comment type="caution">
    <text evidence="4">The sequence shown here is derived from an EMBL/GenBank/DDBJ whole genome shotgun (WGS) entry which is preliminary data.</text>
</comment>
<dbReference type="InterPro" id="IPR050624">
    <property type="entry name" value="HTH-type_Tx_Regulator"/>
</dbReference>
<dbReference type="InterPro" id="IPR009057">
    <property type="entry name" value="Homeodomain-like_sf"/>
</dbReference>
<dbReference type="InterPro" id="IPR023772">
    <property type="entry name" value="DNA-bd_HTH_TetR-type_CS"/>
</dbReference>
<dbReference type="InterPro" id="IPR001647">
    <property type="entry name" value="HTH_TetR"/>
</dbReference>
<gene>
    <name evidence="4" type="ORF">FC51_GL000826</name>
</gene>
<accession>A0A0R1Z390</accession>
<name>A0A0R1Z390_9LACO</name>
<dbReference type="PATRIC" id="fig|1423784.4.peg.829"/>
<evidence type="ECO:0000256" key="1">
    <source>
        <dbReference type="ARBA" id="ARBA00023125"/>
    </source>
</evidence>
<dbReference type="Pfam" id="PF00440">
    <property type="entry name" value="TetR_N"/>
    <property type="match status" value="1"/>
</dbReference>
<sequence>MQNNLMSLYATSPETRNLTEKQLKVLNAAIKLFAKNGYANTSTQQIAKAATVSEGSIFKHFNNKHGLLKAILRPLTDSLLPDILHEFSRKTLLTSYPSLHEFIKTITVNRIQFIEDNILVVKIFLSEVLYDSAVRKDIIGAFPQDFIDDLNNELTQMKAQHVMVDWPNQQIIRFLSANFAGYVVEHYVFFPDRDWDKEAELNNLIRFMENGLSPQEVS</sequence>
<dbReference type="PROSITE" id="PS01081">
    <property type="entry name" value="HTH_TETR_1"/>
    <property type="match status" value="1"/>
</dbReference>
<feature type="DNA-binding region" description="H-T-H motif" evidence="2">
    <location>
        <begin position="42"/>
        <end position="61"/>
    </location>
</feature>
<evidence type="ECO:0000313" key="4">
    <source>
        <dbReference type="EMBL" id="KRM45475.1"/>
    </source>
</evidence>
<reference evidence="4 5" key="1">
    <citation type="journal article" date="2015" name="Genome Announc.">
        <title>Expanding the biotechnology potential of lactobacilli through comparative genomics of 213 strains and associated genera.</title>
        <authorList>
            <person name="Sun Z."/>
            <person name="Harris H.M."/>
            <person name="McCann A."/>
            <person name="Guo C."/>
            <person name="Argimon S."/>
            <person name="Zhang W."/>
            <person name="Yang X."/>
            <person name="Jeffery I.B."/>
            <person name="Cooney J.C."/>
            <person name="Kagawa T.F."/>
            <person name="Liu W."/>
            <person name="Song Y."/>
            <person name="Salvetti E."/>
            <person name="Wrobel A."/>
            <person name="Rasinkangas P."/>
            <person name="Parkhill J."/>
            <person name="Rea M.C."/>
            <person name="O'Sullivan O."/>
            <person name="Ritari J."/>
            <person name="Douillard F.P."/>
            <person name="Paul Ross R."/>
            <person name="Yang R."/>
            <person name="Briner A.E."/>
            <person name="Felis G.E."/>
            <person name="de Vos W.M."/>
            <person name="Barrangou R."/>
            <person name="Klaenhammer T.R."/>
            <person name="Caufield P.W."/>
            <person name="Cui Y."/>
            <person name="Zhang H."/>
            <person name="O'Toole P.W."/>
        </authorList>
    </citation>
    <scope>NUCLEOTIDE SEQUENCE [LARGE SCALE GENOMIC DNA]</scope>
    <source>
        <strain evidence="4 5">DSM 5707</strain>
    </source>
</reference>
<protein>
    <submittedName>
        <fullName evidence="4">Transcriptional regulator, TetR family</fullName>
    </submittedName>
</protein>
<organism evidence="4 5">
    <name type="scientific">Lentilactobacillus parabuchneri DSM 5707 = NBRC 107865</name>
    <dbReference type="NCBI Taxonomy" id="1423784"/>
    <lineage>
        <taxon>Bacteria</taxon>
        <taxon>Bacillati</taxon>
        <taxon>Bacillota</taxon>
        <taxon>Bacilli</taxon>
        <taxon>Lactobacillales</taxon>
        <taxon>Lactobacillaceae</taxon>
        <taxon>Lentilactobacillus</taxon>
    </lineage>
</organism>